<sequence length="447" mass="47537">MIPSPAAGAPSLLYGLPFAGLLLSIALMPLLAPHWWEKRFPLVTLAWASLFALPYAALHGVEEAGTALLGTVVHEYLPFILLLLALFVVAGGIRVAGNLVGTPNTNLALLGLGTLLASLLGTTGAAMLLIRPLIRANGDRRHRTHVFVFFIFLVGNIGGSLTPLGDPPLFLGFLRGVDFGWTLRAMAAPMLLSSGLLLLVFTAIDRWHWRREPVTVPSHLPRRVRIEGGYNAAFLLVVVGAVLLSGLWRPGRSVPLGLGVSVSWQGLARDTLLLAAAVLSYAVTPARVRIENAYTWVPIREVAILFAGIFVTIVPVLDALKAGPAGPFGPLLHLVDRPDGTPVVASYFWLSGALSSVLDNAPTYLVFFDMAGGDPARLMGDGAATLLAISCGAVFMGANTYLGNAPNFMVKAICEEGGIRMPGFFGYMAWSGLALLPLFGLLTLVFF</sequence>
<dbReference type="Proteomes" id="UP000290759">
    <property type="component" value="Unassembled WGS sequence"/>
</dbReference>
<feature type="transmembrane region" description="Helical" evidence="1">
    <location>
        <begin position="12"/>
        <end position="36"/>
    </location>
</feature>
<organism evidence="2 3">
    <name type="scientific">Lichenibacterium minor</name>
    <dbReference type="NCBI Taxonomy" id="2316528"/>
    <lineage>
        <taxon>Bacteria</taxon>
        <taxon>Pseudomonadati</taxon>
        <taxon>Pseudomonadota</taxon>
        <taxon>Alphaproteobacteria</taxon>
        <taxon>Hyphomicrobiales</taxon>
        <taxon>Lichenihabitantaceae</taxon>
        <taxon>Lichenibacterium</taxon>
    </lineage>
</organism>
<feature type="transmembrane region" description="Helical" evidence="1">
    <location>
        <begin position="146"/>
        <end position="165"/>
    </location>
</feature>
<gene>
    <name evidence="2" type="ORF">D3273_02455</name>
</gene>
<feature type="transmembrane region" description="Helical" evidence="1">
    <location>
        <begin position="302"/>
        <end position="320"/>
    </location>
</feature>
<protein>
    <submittedName>
        <fullName evidence="2">Sodium:proton antiporter</fullName>
    </submittedName>
</protein>
<dbReference type="RefSeq" id="WP_129223166.1">
    <property type="nucleotide sequence ID" value="NZ_QYBB01000002.1"/>
</dbReference>
<keyword evidence="1" id="KW-1133">Transmembrane helix</keyword>
<reference evidence="2 3" key="1">
    <citation type="submission" date="2018-12" db="EMBL/GenBank/DDBJ databases">
        <authorList>
            <person name="Grouzdev D.S."/>
            <person name="Krutkina M.S."/>
        </authorList>
    </citation>
    <scope>NUCLEOTIDE SEQUENCE [LARGE SCALE GENOMIC DNA]</scope>
    <source>
        <strain evidence="2 3">RmlP026</strain>
    </source>
</reference>
<keyword evidence="3" id="KW-1185">Reference proteome</keyword>
<feature type="transmembrane region" description="Helical" evidence="1">
    <location>
        <begin position="185"/>
        <end position="204"/>
    </location>
</feature>
<accession>A0A4Q2UE23</accession>
<keyword evidence="1" id="KW-0812">Transmembrane</keyword>
<dbReference type="Pfam" id="PF16980">
    <property type="entry name" value="CitMHS_2"/>
    <property type="match status" value="1"/>
</dbReference>
<evidence type="ECO:0000313" key="2">
    <source>
        <dbReference type="EMBL" id="RYC33356.1"/>
    </source>
</evidence>
<feature type="transmembrane region" description="Helical" evidence="1">
    <location>
        <begin position="42"/>
        <end position="61"/>
    </location>
</feature>
<dbReference type="InterPro" id="IPR031566">
    <property type="entry name" value="CitMHS_2"/>
</dbReference>
<feature type="transmembrane region" description="Helical" evidence="1">
    <location>
        <begin position="107"/>
        <end position="134"/>
    </location>
</feature>
<evidence type="ECO:0000256" key="1">
    <source>
        <dbReference type="SAM" id="Phobius"/>
    </source>
</evidence>
<name>A0A4Q2UE23_9HYPH</name>
<evidence type="ECO:0000313" key="3">
    <source>
        <dbReference type="Proteomes" id="UP000290759"/>
    </source>
</evidence>
<dbReference type="OrthoDB" id="9765532at2"/>
<dbReference type="AlphaFoldDB" id="A0A4Q2UE23"/>
<dbReference type="EMBL" id="QYBB01000002">
    <property type="protein sequence ID" value="RYC33356.1"/>
    <property type="molecule type" value="Genomic_DNA"/>
</dbReference>
<keyword evidence="1" id="KW-0472">Membrane</keyword>
<reference evidence="2 3" key="2">
    <citation type="submission" date="2019-02" db="EMBL/GenBank/DDBJ databases">
        <title>'Lichenibacterium ramalinii' gen. nov. sp. nov., 'Lichenibacterium minor' gen. nov. sp. nov.</title>
        <authorList>
            <person name="Pankratov T."/>
        </authorList>
    </citation>
    <scope>NUCLEOTIDE SEQUENCE [LARGE SCALE GENOMIC DNA]</scope>
    <source>
        <strain evidence="2 3">RmlP026</strain>
    </source>
</reference>
<feature type="transmembrane region" description="Helical" evidence="1">
    <location>
        <begin position="271"/>
        <end position="290"/>
    </location>
</feature>
<feature type="transmembrane region" description="Helical" evidence="1">
    <location>
        <begin position="424"/>
        <end position="446"/>
    </location>
</feature>
<proteinExistence type="predicted"/>
<feature type="transmembrane region" description="Helical" evidence="1">
    <location>
        <begin position="383"/>
        <end position="403"/>
    </location>
</feature>
<feature type="transmembrane region" description="Helical" evidence="1">
    <location>
        <begin position="232"/>
        <end position="251"/>
    </location>
</feature>
<comment type="caution">
    <text evidence="2">The sequence shown here is derived from an EMBL/GenBank/DDBJ whole genome shotgun (WGS) entry which is preliminary data.</text>
</comment>
<feature type="transmembrane region" description="Helical" evidence="1">
    <location>
        <begin position="73"/>
        <end position="95"/>
    </location>
</feature>